<name>A0A3R7N6A5_9TRYP</name>
<comment type="caution">
    <text evidence="1">The sequence shown here is derived from an EMBL/GenBank/DDBJ whole genome shotgun (WGS) entry which is preliminary data.</text>
</comment>
<keyword evidence="2" id="KW-1185">Reference proteome</keyword>
<accession>A0A3R7N6A5</accession>
<evidence type="ECO:0000313" key="1">
    <source>
        <dbReference type="EMBL" id="RNF16880.1"/>
    </source>
</evidence>
<dbReference type="AlphaFoldDB" id="A0A3R7N6A5"/>
<dbReference type="RefSeq" id="XP_029227958.1">
    <property type="nucleotide sequence ID" value="XM_029371909.1"/>
</dbReference>
<dbReference type="GeneID" id="40318616"/>
<organism evidence="1 2">
    <name type="scientific">Trypanosoma conorhini</name>
    <dbReference type="NCBI Taxonomy" id="83891"/>
    <lineage>
        <taxon>Eukaryota</taxon>
        <taxon>Discoba</taxon>
        <taxon>Euglenozoa</taxon>
        <taxon>Kinetoplastea</taxon>
        <taxon>Metakinetoplastina</taxon>
        <taxon>Trypanosomatida</taxon>
        <taxon>Trypanosomatidae</taxon>
        <taxon>Trypanosoma</taxon>
    </lineage>
</organism>
<evidence type="ECO:0000313" key="2">
    <source>
        <dbReference type="Proteomes" id="UP000284403"/>
    </source>
</evidence>
<proteinExistence type="predicted"/>
<protein>
    <submittedName>
        <fullName evidence="1">Uncharacterized protein</fullName>
    </submittedName>
</protein>
<reference evidence="1 2" key="1">
    <citation type="journal article" date="2018" name="BMC Genomics">
        <title>Genomic comparison of Trypanosoma conorhini and Trypanosoma rangeli to Trypanosoma cruzi strains of high and low virulence.</title>
        <authorList>
            <person name="Bradwell K.R."/>
            <person name="Koparde V.N."/>
            <person name="Matveyev A.V."/>
            <person name="Serrano M.G."/>
            <person name="Alves J.M."/>
            <person name="Parikh H."/>
            <person name="Huang B."/>
            <person name="Lee V."/>
            <person name="Espinosa-Alvarez O."/>
            <person name="Ortiz P.A."/>
            <person name="Costa-Martins A.G."/>
            <person name="Teixeira M.M."/>
            <person name="Buck G.A."/>
        </authorList>
    </citation>
    <scope>NUCLEOTIDE SEQUENCE [LARGE SCALE GENOMIC DNA]</scope>
    <source>
        <strain evidence="1 2">025E</strain>
    </source>
</reference>
<sequence length="110" mass="12090">MPLTFLGVNRHPSPEAFPPPSLLYNNLSFVEECGALVYASRKDCIVRDVETQKTHVLPTGASEQEMILHCTATLAPAGLLHPEHSLLHSHHHEVFHAALDDALPARPRAT</sequence>
<gene>
    <name evidence="1" type="ORF">Tco025E_05005</name>
</gene>
<dbReference type="EMBL" id="MKKU01000280">
    <property type="protein sequence ID" value="RNF16880.1"/>
    <property type="molecule type" value="Genomic_DNA"/>
</dbReference>
<dbReference type="Proteomes" id="UP000284403">
    <property type="component" value="Unassembled WGS sequence"/>
</dbReference>